<proteinExistence type="predicted"/>
<organism evidence="2 3">
    <name type="scientific">Magallana gigas</name>
    <name type="common">Pacific oyster</name>
    <name type="synonym">Crassostrea gigas</name>
    <dbReference type="NCBI Taxonomy" id="29159"/>
    <lineage>
        <taxon>Eukaryota</taxon>
        <taxon>Metazoa</taxon>
        <taxon>Spiralia</taxon>
        <taxon>Lophotrochozoa</taxon>
        <taxon>Mollusca</taxon>
        <taxon>Bivalvia</taxon>
        <taxon>Autobranchia</taxon>
        <taxon>Pteriomorphia</taxon>
        <taxon>Ostreida</taxon>
        <taxon>Ostreoidea</taxon>
        <taxon>Ostreidae</taxon>
        <taxon>Magallana</taxon>
    </lineage>
</organism>
<evidence type="ECO:0000256" key="1">
    <source>
        <dbReference type="SAM" id="SignalP"/>
    </source>
</evidence>
<dbReference type="Proteomes" id="UP000005408">
    <property type="component" value="Unassembled WGS sequence"/>
</dbReference>
<accession>A0A8W8JMQ5</accession>
<keyword evidence="3" id="KW-1185">Reference proteome</keyword>
<feature type="signal peptide" evidence="1">
    <location>
        <begin position="1"/>
        <end position="20"/>
    </location>
</feature>
<sequence length="255" mass="28718">MLTRTIYIFLLFVLATLAYAQNRETVTGCIAGNVTMKFKPALLAGKEVKTYVWNKDRGVKKDPSFAKFEPSVSSQLEIYFNEEHRIQNRIFHNPEEPATLNLTDLRKSDQEKYTLVISYVDYVGTPTEWIIDLLVQDVRFEKPKEVDKCTVTTCYTGDNGILKILGNQTELVNGSKLLRVCDDSASGNYSCCNAAGTCLEQFLKVEAMEQFDTVGAFPVSDSLNNAIASFLWIFQLCINILMVLTSDALVRLSVY</sequence>
<reference evidence="2" key="1">
    <citation type="submission" date="2022-08" db="UniProtKB">
        <authorList>
            <consortium name="EnsemblMetazoa"/>
        </authorList>
    </citation>
    <scope>IDENTIFICATION</scope>
    <source>
        <strain evidence="2">05x7-T-G4-1.051#20</strain>
    </source>
</reference>
<dbReference type="EnsemblMetazoa" id="G20252.1">
    <property type="protein sequence ID" value="G20252.1:cds"/>
    <property type="gene ID" value="G20252"/>
</dbReference>
<name>A0A8W8JMQ5_MAGGI</name>
<protein>
    <submittedName>
        <fullName evidence="2">Uncharacterized protein</fullName>
    </submittedName>
</protein>
<dbReference type="EnsemblMetazoa" id="G20252.2">
    <property type="protein sequence ID" value="G20252.2:cds"/>
    <property type="gene ID" value="G20252"/>
</dbReference>
<evidence type="ECO:0000313" key="2">
    <source>
        <dbReference type="EnsemblMetazoa" id="G20252.1:cds"/>
    </source>
</evidence>
<dbReference type="AlphaFoldDB" id="A0A8W8JMQ5"/>
<keyword evidence="1" id="KW-0732">Signal</keyword>
<evidence type="ECO:0000313" key="3">
    <source>
        <dbReference type="Proteomes" id="UP000005408"/>
    </source>
</evidence>
<feature type="chain" id="PRO_5042431104" evidence="1">
    <location>
        <begin position="21"/>
        <end position="255"/>
    </location>
</feature>